<feature type="chain" id="PRO_5012575632" evidence="1">
    <location>
        <begin position="21"/>
        <end position="142"/>
    </location>
</feature>
<protein>
    <submittedName>
        <fullName evidence="2">Metal-binding protein</fullName>
    </submittedName>
</protein>
<gene>
    <name evidence="2" type="ORF">CBP31_06785</name>
</gene>
<name>A0A1Y0D496_9GAMM</name>
<keyword evidence="1" id="KW-0732">Signal</keyword>
<reference evidence="2 3" key="1">
    <citation type="journal article" date="2014" name="Int. J. Syst. Evol. Microbiol.">
        <title>Oceanisphaera profunda sp. nov., a marine bacterium isolated from deep-sea sediment, and emended description of the genus Oceanisphaera.</title>
        <authorList>
            <person name="Xu Z."/>
            <person name="Zhang X.Y."/>
            <person name="Su H.N."/>
            <person name="Yu Z.C."/>
            <person name="Liu C."/>
            <person name="Li H."/>
            <person name="Chen X.L."/>
            <person name="Song X.Y."/>
            <person name="Xie B.B."/>
            <person name="Qin Q.L."/>
            <person name="Zhou B.C."/>
            <person name="Shi M."/>
            <person name="Huang Y."/>
            <person name="Zhang Y.Z."/>
        </authorList>
    </citation>
    <scope>NUCLEOTIDE SEQUENCE [LARGE SCALE GENOMIC DNA]</scope>
    <source>
        <strain evidence="2 3">SM1222</strain>
    </source>
</reference>
<dbReference type="Pfam" id="PF04214">
    <property type="entry name" value="DUF411"/>
    <property type="match status" value="1"/>
</dbReference>
<proteinExistence type="predicted"/>
<dbReference type="KEGG" id="opf:CBP31_06785"/>
<keyword evidence="3" id="KW-1185">Reference proteome</keyword>
<dbReference type="Proteomes" id="UP000243937">
    <property type="component" value="Chromosome"/>
</dbReference>
<dbReference type="RefSeq" id="WP_087035719.1">
    <property type="nucleotide sequence ID" value="NZ_CP021377.1"/>
</dbReference>
<evidence type="ECO:0000256" key="1">
    <source>
        <dbReference type="SAM" id="SignalP"/>
    </source>
</evidence>
<evidence type="ECO:0000313" key="2">
    <source>
        <dbReference type="EMBL" id="ART82361.1"/>
    </source>
</evidence>
<dbReference type="AlphaFoldDB" id="A0A1Y0D496"/>
<dbReference type="OrthoDB" id="14727at2"/>
<dbReference type="SUPFAM" id="SSF52833">
    <property type="entry name" value="Thioredoxin-like"/>
    <property type="match status" value="1"/>
</dbReference>
<feature type="signal peptide" evidence="1">
    <location>
        <begin position="1"/>
        <end position="20"/>
    </location>
</feature>
<accession>A0A1Y0D496</accession>
<dbReference type="InterPro" id="IPR007332">
    <property type="entry name" value="DUF411"/>
</dbReference>
<dbReference type="InterPro" id="IPR036249">
    <property type="entry name" value="Thioredoxin-like_sf"/>
</dbReference>
<sequence>MFKTLVYGGLASLLAAPVLAASLTVYKSPTCGCCEDWVSHMQESGFEVKAIDRDNMEPIKQRAGVKPELASCHTALIDGYVIEGHVPAADVRQLLEQKPAVRGLTIPGMPQSAPGMDIPGTPYEVLSFDKAGKTEVFSRYPG</sequence>
<dbReference type="EMBL" id="CP021377">
    <property type="protein sequence ID" value="ART82361.1"/>
    <property type="molecule type" value="Genomic_DNA"/>
</dbReference>
<evidence type="ECO:0000313" key="3">
    <source>
        <dbReference type="Proteomes" id="UP000243937"/>
    </source>
</evidence>
<organism evidence="2 3">
    <name type="scientific">Oceanisphaera profunda</name>
    <dbReference type="NCBI Taxonomy" id="1416627"/>
    <lineage>
        <taxon>Bacteria</taxon>
        <taxon>Pseudomonadati</taxon>
        <taxon>Pseudomonadota</taxon>
        <taxon>Gammaproteobacteria</taxon>
        <taxon>Aeromonadales</taxon>
        <taxon>Aeromonadaceae</taxon>
        <taxon>Oceanisphaera</taxon>
    </lineage>
</organism>